<dbReference type="InterPro" id="IPR036439">
    <property type="entry name" value="Dockerin_dom_sf"/>
</dbReference>
<dbReference type="PROSITE" id="PS00018">
    <property type="entry name" value="EF_HAND_1"/>
    <property type="match status" value="1"/>
</dbReference>
<dbReference type="GO" id="GO:0004553">
    <property type="term" value="F:hydrolase activity, hydrolyzing O-glycosyl compounds"/>
    <property type="evidence" value="ECO:0007669"/>
    <property type="project" value="InterPro"/>
</dbReference>
<accession>Q7NPL8</accession>
<dbReference type="PhylomeDB" id="Q7NPL8"/>
<dbReference type="eggNOG" id="ENOG5033UJH">
    <property type="taxonomic scope" value="Bacteria"/>
</dbReference>
<dbReference type="Proteomes" id="UP000000557">
    <property type="component" value="Chromosome"/>
</dbReference>
<evidence type="ECO:0000256" key="2">
    <source>
        <dbReference type="SAM" id="SignalP"/>
    </source>
</evidence>
<sequence>MGCAPSLKPGRELTMFRILLLIALLALPPGAALAAEAGDIDGDGRVDAGDIQAIDAYLEGAVVLQDSQIASADADGDGKITRRDRDLLKRRVDGVALKGEARVGDGGGGKIDLTSADSGVVTDKETGRPLAGVDVSLPDEGITVRTDSEGRFKLPKATGGKILTAKANNYAPFSLSAATGSPGGGFNLELERLSPRLQVIDDELHHLGDDRFGSGSANATDFRLRAEGIAYVRTFTLKNQPTGDMILRIGSVIGLDTPQSAAAGQTQVAFFGTEQDGLRVYLNGNMIKQIYINGDNIPVKLPRWLLNSGKNELRIETHAFNQPAFMSAGGLAGLLGAFGIGGMGMMAGAGIVDHDDLEFAHLVLEDSAGRPQEFSSRGRVYGGETPRGGEVYTPQVRP</sequence>
<dbReference type="PROSITE" id="PS51766">
    <property type="entry name" value="DOCKERIN"/>
    <property type="match status" value="1"/>
</dbReference>
<dbReference type="EMBL" id="BA000045">
    <property type="protein sequence ID" value="BAC87978.1"/>
    <property type="molecule type" value="Genomic_DNA"/>
</dbReference>
<evidence type="ECO:0000313" key="5">
    <source>
        <dbReference type="Proteomes" id="UP000000557"/>
    </source>
</evidence>
<dbReference type="OrthoDB" id="1736584at2"/>
<dbReference type="Pfam" id="PF13620">
    <property type="entry name" value="CarboxypepD_reg"/>
    <property type="match status" value="1"/>
</dbReference>
<evidence type="ECO:0000313" key="4">
    <source>
        <dbReference type="EMBL" id="BAC87978.1"/>
    </source>
</evidence>
<dbReference type="EnsemblBacteria" id="BAC87978">
    <property type="protein sequence ID" value="BAC87978"/>
    <property type="gene ID" value="BAC87978"/>
</dbReference>
<dbReference type="InParanoid" id="Q7NPL8"/>
<name>Q7NPL8_GLOVI</name>
<dbReference type="HOGENOM" id="CLU_762399_0_0_3"/>
<dbReference type="InterPro" id="IPR002105">
    <property type="entry name" value="Dockerin_1_rpt"/>
</dbReference>
<protein>
    <submittedName>
        <fullName evidence="4">Gll0037 protein</fullName>
    </submittedName>
</protein>
<dbReference type="InterPro" id="IPR008969">
    <property type="entry name" value="CarboxyPept-like_regulatory"/>
</dbReference>
<dbReference type="Gene3D" id="2.60.40.1120">
    <property type="entry name" value="Carboxypeptidase-like, regulatory domain"/>
    <property type="match status" value="1"/>
</dbReference>
<dbReference type="KEGG" id="gvi:gll0037"/>
<dbReference type="PATRIC" id="fig|251221.4.peg.38"/>
<dbReference type="Gene3D" id="1.10.1330.10">
    <property type="entry name" value="Dockerin domain"/>
    <property type="match status" value="1"/>
</dbReference>
<proteinExistence type="predicted"/>
<organism evidence="4 5">
    <name type="scientific">Gloeobacter violaceus (strain ATCC 29082 / PCC 7421)</name>
    <dbReference type="NCBI Taxonomy" id="251221"/>
    <lineage>
        <taxon>Bacteria</taxon>
        <taxon>Bacillati</taxon>
        <taxon>Cyanobacteriota</taxon>
        <taxon>Cyanophyceae</taxon>
        <taxon>Gloeobacterales</taxon>
        <taxon>Gloeobacteraceae</taxon>
        <taxon>Gloeobacter</taxon>
    </lineage>
</organism>
<keyword evidence="2" id="KW-0732">Signal</keyword>
<dbReference type="SUPFAM" id="SSF63446">
    <property type="entry name" value="Type I dockerin domain"/>
    <property type="match status" value="1"/>
</dbReference>
<dbReference type="CDD" id="cd14256">
    <property type="entry name" value="Dockerin_I"/>
    <property type="match status" value="1"/>
</dbReference>
<feature type="chain" id="PRO_5004291955" evidence="2">
    <location>
        <begin position="35"/>
        <end position="398"/>
    </location>
</feature>
<reference evidence="4 5" key="1">
    <citation type="journal article" date="2003" name="DNA Res.">
        <title>Complete genome structure of Gloeobacter violaceus PCC 7421, a cyanobacterium that lacks thylakoids.</title>
        <authorList>
            <person name="Nakamura Y."/>
            <person name="Kaneko T."/>
            <person name="Sato S."/>
            <person name="Mimuro M."/>
            <person name="Miyashita H."/>
            <person name="Tsuchiya T."/>
            <person name="Sasamoto S."/>
            <person name="Watanabe A."/>
            <person name="Kawashima K."/>
            <person name="Kishida Y."/>
            <person name="Kiyokawa C."/>
            <person name="Kohara M."/>
            <person name="Matsumoto M."/>
            <person name="Matsuno A."/>
            <person name="Nakazaki N."/>
            <person name="Shimpo S."/>
            <person name="Takeuchi C."/>
            <person name="Yamada M."/>
            <person name="Tabata S."/>
        </authorList>
    </citation>
    <scope>NUCLEOTIDE SEQUENCE [LARGE SCALE GENOMIC DNA]</scope>
    <source>
        <strain evidence="5">ATCC 29082 / PCC 7421</strain>
    </source>
</reference>
<keyword evidence="5" id="KW-1185">Reference proteome</keyword>
<dbReference type="GO" id="GO:0000272">
    <property type="term" value="P:polysaccharide catabolic process"/>
    <property type="evidence" value="ECO:0007669"/>
    <property type="project" value="InterPro"/>
</dbReference>
<dbReference type="AlphaFoldDB" id="Q7NPL8"/>
<dbReference type="InterPro" id="IPR018247">
    <property type="entry name" value="EF_Hand_1_Ca_BS"/>
</dbReference>
<dbReference type="STRING" id="251221.gene:10757506"/>
<dbReference type="SUPFAM" id="SSF49464">
    <property type="entry name" value="Carboxypeptidase regulatory domain-like"/>
    <property type="match status" value="1"/>
</dbReference>
<evidence type="ECO:0000259" key="3">
    <source>
        <dbReference type="PROSITE" id="PS51766"/>
    </source>
</evidence>
<reference evidence="4 5" key="2">
    <citation type="journal article" date="2003" name="DNA Res.">
        <title>Complete genome structure of Gloeobacter violaceus PCC 7421, a cyanobacterium that lacks thylakoids (supplement).</title>
        <authorList>
            <person name="Nakamura Y."/>
            <person name="Kaneko T."/>
            <person name="Sato S."/>
            <person name="Mimuro M."/>
            <person name="Miyashita H."/>
            <person name="Tsuchiya T."/>
            <person name="Sasamoto S."/>
            <person name="Watanabe A."/>
            <person name="Kawashima K."/>
            <person name="Kishida Y."/>
            <person name="Kiyokawa C."/>
            <person name="Kohara M."/>
            <person name="Matsumoto M."/>
            <person name="Matsuno A."/>
            <person name="Nakazaki N."/>
            <person name="Shimpo S."/>
            <person name="Takeuchi C."/>
            <person name="Yamada M."/>
            <person name="Tabata S."/>
        </authorList>
    </citation>
    <scope>NUCLEOTIDE SEQUENCE [LARGE SCALE GENOMIC DNA]</scope>
    <source>
        <strain evidence="5">ATCC 29082 / PCC 7421</strain>
    </source>
</reference>
<feature type="signal peptide" evidence="2">
    <location>
        <begin position="1"/>
        <end position="34"/>
    </location>
</feature>
<dbReference type="Pfam" id="PF00404">
    <property type="entry name" value="Dockerin_1"/>
    <property type="match status" value="1"/>
</dbReference>
<dbReference type="InterPro" id="IPR016134">
    <property type="entry name" value="Dockerin_dom"/>
</dbReference>
<evidence type="ECO:0000256" key="1">
    <source>
        <dbReference type="SAM" id="MobiDB-lite"/>
    </source>
</evidence>
<gene>
    <name evidence="4" type="ordered locus">gll0037</name>
</gene>
<feature type="region of interest" description="Disordered" evidence="1">
    <location>
        <begin position="372"/>
        <end position="398"/>
    </location>
</feature>
<feature type="domain" description="Dockerin" evidence="3">
    <location>
        <begin position="33"/>
        <end position="101"/>
    </location>
</feature>